<organism evidence="1 2">
    <name type="scientific">Miscanthus lutarioriparius</name>
    <dbReference type="NCBI Taxonomy" id="422564"/>
    <lineage>
        <taxon>Eukaryota</taxon>
        <taxon>Viridiplantae</taxon>
        <taxon>Streptophyta</taxon>
        <taxon>Embryophyta</taxon>
        <taxon>Tracheophyta</taxon>
        <taxon>Spermatophyta</taxon>
        <taxon>Magnoliopsida</taxon>
        <taxon>Liliopsida</taxon>
        <taxon>Poales</taxon>
        <taxon>Poaceae</taxon>
        <taxon>PACMAD clade</taxon>
        <taxon>Panicoideae</taxon>
        <taxon>Andropogonodae</taxon>
        <taxon>Andropogoneae</taxon>
        <taxon>Saccharinae</taxon>
        <taxon>Miscanthus</taxon>
    </lineage>
</organism>
<protein>
    <submittedName>
        <fullName evidence="1">Uncharacterized protein</fullName>
    </submittedName>
</protein>
<reference evidence="1" key="1">
    <citation type="submission" date="2020-10" db="EMBL/GenBank/DDBJ databases">
        <authorList>
            <person name="Han B."/>
            <person name="Lu T."/>
            <person name="Zhao Q."/>
            <person name="Huang X."/>
            <person name="Zhao Y."/>
        </authorList>
    </citation>
    <scope>NUCLEOTIDE SEQUENCE</scope>
</reference>
<dbReference type="AlphaFoldDB" id="A0A811NWG2"/>
<accession>A0A811NWG2</accession>
<keyword evidence="2" id="KW-1185">Reference proteome</keyword>
<dbReference type="EMBL" id="CAJGYO010000005">
    <property type="protein sequence ID" value="CAD6231295.1"/>
    <property type="molecule type" value="Genomic_DNA"/>
</dbReference>
<name>A0A811NWG2_9POAL</name>
<gene>
    <name evidence="1" type="ORF">NCGR_LOCUS21408</name>
</gene>
<sequence length="196" mass="21460">MCITAAHYVNDTRWGEMRTGSSVTAAVHSGMAAAIPSSSVTAAIPSRGPDARGLRLTELPRVAGTSSLAPPPRRLLLGLSKRRRSKRERLDAIFDQTGCLPCPSNAVIVFSFSSSVCFSSCRRMRNGRHRRSYVLCSRKSPKLEDLIPQPAALCHYPSTVEEEARVGDATTVETTVIALHQEQTSWNQTDVRIIHT</sequence>
<evidence type="ECO:0000313" key="2">
    <source>
        <dbReference type="Proteomes" id="UP000604825"/>
    </source>
</evidence>
<evidence type="ECO:0000313" key="1">
    <source>
        <dbReference type="EMBL" id="CAD6231295.1"/>
    </source>
</evidence>
<proteinExistence type="predicted"/>
<dbReference type="Proteomes" id="UP000604825">
    <property type="component" value="Unassembled WGS sequence"/>
</dbReference>
<comment type="caution">
    <text evidence="1">The sequence shown here is derived from an EMBL/GenBank/DDBJ whole genome shotgun (WGS) entry which is preliminary data.</text>
</comment>